<dbReference type="Pfam" id="PF12796">
    <property type="entry name" value="Ank_2"/>
    <property type="match status" value="4"/>
</dbReference>
<evidence type="ECO:0000256" key="3">
    <source>
        <dbReference type="ARBA" id="ARBA00022737"/>
    </source>
</evidence>
<feature type="transmembrane region" description="Helical" evidence="8">
    <location>
        <begin position="587"/>
        <end position="607"/>
    </location>
</feature>
<dbReference type="InterPro" id="IPR002110">
    <property type="entry name" value="Ankyrin_rpt"/>
</dbReference>
<evidence type="ECO:0000259" key="9">
    <source>
        <dbReference type="Pfam" id="PF13962"/>
    </source>
</evidence>
<dbReference type="Pfam" id="PF13962">
    <property type="entry name" value="PGG"/>
    <property type="match status" value="1"/>
</dbReference>
<keyword evidence="11" id="KW-1185">Reference proteome</keyword>
<evidence type="ECO:0000256" key="1">
    <source>
        <dbReference type="ARBA" id="ARBA00004141"/>
    </source>
</evidence>
<feature type="transmembrane region" description="Helical" evidence="8">
    <location>
        <begin position="476"/>
        <end position="499"/>
    </location>
</feature>
<dbReference type="OrthoDB" id="10040922at2759"/>
<feature type="repeat" description="ANK" evidence="7">
    <location>
        <begin position="361"/>
        <end position="394"/>
    </location>
</feature>
<keyword evidence="5 7" id="KW-0040">ANK repeat</keyword>
<gene>
    <name evidence="10" type="ORF">COCNU_14G005020</name>
</gene>
<evidence type="ECO:0000256" key="8">
    <source>
        <dbReference type="SAM" id="Phobius"/>
    </source>
</evidence>
<feature type="transmembrane region" description="Helical" evidence="8">
    <location>
        <begin position="519"/>
        <end position="542"/>
    </location>
</feature>
<dbReference type="GO" id="GO:0005886">
    <property type="term" value="C:plasma membrane"/>
    <property type="evidence" value="ECO:0007669"/>
    <property type="project" value="TreeGrafter"/>
</dbReference>
<feature type="domain" description="PGG" evidence="9">
    <location>
        <begin position="478"/>
        <end position="579"/>
    </location>
</feature>
<organism evidence="10 11">
    <name type="scientific">Cocos nucifera</name>
    <name type="common">Coconut palm</name>
    <dbReference type="NCBI Taxonomy" id="13894"/>
    <lineage>
        <taxon>Eukaryota</taxon>
        <taxon>Viridiplantae</taxon>
        <taxon>Streptophyta</taxon>
        <taxon>Embryophyta</taxon>
        <taxon>Tracheophyta</taxon>
        <taxon>Spermatophyta</taxon>
        <taxon>Magnoliopsida</taxon>
        <taxon>Liliopsida</taxon>
        <taxon>Arecaceae</taxon>
        <taxon>Arecoideae</taxon>
        <taxon>Cocoseae</taxon>
        <taxon>Attaleinae</taxon>
        <taxon>Cocos</taxon>
    </lineage>
</organism>
<dbReference type="EMBL" id="CM017885">
    <property type="protein sequence ID" value="KAG1368034.1"/>
    <property type="molecule type" value="Genomic_DNA"/>
</dbReference>
<keyword evidence="2 8" id="KW-0812">Transmembrane</keyword>
<sequence>MADLEVLSSEVQPLRIAMNPKLLEAATLGDKTSLDKLLQPEHFSEDIAITMVKDIAITMVEDAEKQTNCLLGVTLEGNTVLHIVASQGHLELAEEICHRERSLLEASNMRIDTPLHHAARAGRDNIVSLIIQLAREGWIEARRVLRARNMDEANALHEAAKHNHGRVASALMEEDAELASMLNSAGMSPLYLAIIKGSLDVAKALLQSSSWERASPASYVGPNKKTVLHAAVLLRPEIIEDILKWKPMLTKCVDSSLRTPLHYAALEGHHDTVKLLLEHDPFAVCLADANGLFPIHIAAKRGNVSIVDQILQQCPETCKLIDKKGKNFFHVAFQKRKLDVVQKSLYKKPDLKELLNEQDNKGNTPLHIAVKNGDQRSVHFLLRDRDVNVDIINHRGFTPCDLAYAKLDTSLRWSMNAEACIASCLGSIKASSDLKSVKLSIGEAKEKLSGDDKFKEKSFSTRDKEIDKELDLSRNLGFASVLIATVTFAAGFTVPGGYIADDHVGRGTAVLSKEYAFKVFLISDAFALVCSIVATFWFTYAGTLVVDKHTRRRALLGAMVCLWAAFMAMSTAFAMGIYVALPPSRKRISILLCIIALGAPVLTNLVINRNTFSVMKTMAIRQGYRHVIMPIIDLMIRLLGGYAIFFLLAML</sequence>
<name>A0A8K0NC14_COCNU</name>
<protein>
    <submittedName>
        <fullName evidence="10">Ankyrin repeat-containing protein</fullName>
    </submittedName>
</protein>
<comment type="caution">
    <text evidence="10">The sequence shown here is derived from an EMBL/GenBank/DDBJ whole genome shotgun (WGS) entry which is preliminary data.</text>
</comment>
<evidence type="ECO:0000256" key="6">
    <source>
        <dbReference type="ARBA" id="ARBA00023136"/>
    </source>
</evidence>
<evidence type="ECO:0000313" key="10">
    <source>
        <dbReference type="EMBL" id="KAG1368034.1"/>
    </source>
</evidence>
<dbReference type="PROSITE" id="PS50088">
    <property type="entry name" value="ANK_REPEAT"/>
    <property type="match status" value="4"/>
</dbReference>
<dbReference type="PANTHER" id="PTHR24186">
    <property type="entry name" value="PROTEIN PHOSPHATASE 1 REGULATORY SUBUNIT"/>
    <property type="match status" value="1"/>
</dbReference>
<dbReference type="Proteomes" id="UP000797356">
    <property type="component" value="Chromosome 14"/>
</dbReference>
<evidence type="ECO:0000313" key="11">
    <source>
        <dbReference type="Proteomes" id="UP000797356"/>
    </source>
</evidence>
<reference evidence="10" key="1">
    <citation type="journal article" date="2017" name="Gigascience">
        <title>The genome draft of coconut (Cocos nucifera).</title>
        <authorList>
            <person name="Xiao Y."/>
            <person name="Xu P."/>
            <person name="Fan H."/>
            <person name="Baudouin L."/>
            <person name="Xia W."/>
            <person name="Bocs S."/>
            <person name="Xu J."/>
            <person name="Li Q."/>
            <person name="Guo A."/>
            <person name="Zhou L."/>
            <person name="Li J."/>
            <person name="Wu Y."/>
            <person name="Ma Z."/>
            <person name="Armero A."/>
            <person name="Issali A.E."/>
            <person name="Liu N."/>
            <person name="Peng M."/>
            <person name="Yang Y."/>
        </authorList>
    </citation>
    <scope>NUCLEOTIDE SEQUENCE</scope>
    <source>
        <tissue evidence="10">Spear leaf of Hainan Tall coconut</tissue>
    </source>
</reference>
<dbReference type="SMART" id="SM00248">
    <property type="entry name" value="ANK"/>
    <property type="match status" value="8"/>
</dbReference>
<feature type="repeat" description="ANK" evidence="7">
    <location>
        <begin position="256"/>
        <end position="279"/>
    </location>
</feature>
<comment type="subcellular location">
    <subcellularLocation>
        <location evidence="1">Membrane</location>
        <topology evidence="1">Multi-pass membrane protein</topology>
    </subcellularLocation>
</comment>
<keyword evidence="3" id="KW-0677">Repeat</keyword>
<evidence type="ECO:0000256" key="5">
    <source>
        <dbReference type="ARBA" id="ARBA00023043"/>
    </source>
</evidence>
<keyword evidence="6 8" id="KW-0472">Membrane</keyword>
<evidence type="ECO:0000256" key="7">
    <source>
        <dbReference type="PROSITE-ProRule" id="PRU00023"/>
    </source>
</evidence>
<evidence type="ECO:0000256" key="4">
    <source>
        <dbReference type="ARBA" id="ARBA00022989"/>
    </source>
</evidence>
<dbReference type="SUPFAM" id="SSF48403">
    <property type="entry name" value="Ankyrin repeat"/>
    <property type="match status" value="1"/>
</dbReference>
<feature type="repeat" description="ANK" evidence="7">
    <location>
        <begin position="290"/>
        <end position="312"/>
    </location>
</feature>
<feature type="transmembrane region" description="Helical" evidence="8">
    <location>
        <begin position="627"/>
        <end position="650"/>
    </location>
</feature>
<reference evidence="10" key="2">
    <citation type="submission" date="2019-07" db="EMBL/GenBank/DDBJ databases">
        <authorList>
            <person name="Yang Y."/>
            <person name="Bocs S."/>
            <person name="Baudouin L."/>
        </authorList>
    </citation>
    <scope>NUCLEOTIDE SEQUENCE</scope>
    <source>
        <tissue evidence="10">Spear leaf of Hainan Tall coconut</tissue>
    </source>
</reference>
<evidence type="ECO:0000256" key="2">
    <source>
        <dbReference type="ARBA" id="ARBA00022692"/>
    </source>
</evidence>
<dbReference type="PROSITE" id="PS50297">
    <property type="entry name" value="ANK_REP_REGION"/>
    <property type="match status" value="4"/>
</dbReference>
<proteinExistence type="predicted"/>
<accession>A0A8K0NC14</accession>
<dbReference type="AlphaFoldDB" id="A0A8K0NC14"/>
<keyword evidence="4 8" id="KW-1133">Transmembrane helix</keyword>
<dbReference type="InterPro" id="IPR026961">
    <property type="entry name" value="PGG_dom"/>
</dbReference>
<dbReference type="Gene3D" id="1.25.40.20">
    <property type="entry name" value="Ankyrin repeat-containing domain"/>
    <property type="match status" value="2"/>
</dbReference>
<feature type="repeat" description="ANK" evidence="7">
    <location>
        <begin position="185"/>
        <end position="210"/>
    </location>
</feature>
<feature type="transmembrane region" description="Helical" evidence="8">
    <location>
        <begin position="554"/>
        <end position="581"/>
    </location>
</feature>
<dbReference type="InterPro" id="IPR036770">
    <property type="entry name" value="Ankyrin_rpt-contain_sf"/>
</dbReference>
<dbReference type="PANTHER" id="PTHR24186:SF50">
    <property type="entry name" value="ANKYRIN REPEAT-CONTAINING PROTEIN ITN1-LIKE ISOFORM X1"/>
    <property type="match status" value="1"/>
</dbReference>